<proteinExistence type="predicted"/>
<dbReference type="AlphaFoldDB" id="A0A3S4ZNY9"/>
<keyword evidence="1" id="KW-0812">Transmembrane</keyword>
<name>A0A3S4ZNY9_9MICC</name>
<organism evidence="2 3">
    <name type="scientific">Rothia dentocariosa</name>
    <dbReference type="NCBI Taxonomy" id="2047"/>
    <lineage>
        <taxon>Bacteria</taxon>
        <taxon>Bacillati</taxon>
        <taxon>Actinomycetota</taxon>
        <taxon>Actinomycetes</taxon>
        <taxon>Micrococcales</taxon>
        <taxon>Micrococcaceae</taxon>
        <taxon>Rothia</taxon>
    </lineage>
</organism>
<dbReference type="Proteomes" id="UP000270988">
    <property type="component" value="Chromosome"/>
</dbReference>
<keyword evidence="1" id="KW-1133">Transmembrane helix</keyword>
<sequence length="114" mass="12316">MVSFQRLLPVHQGANCGWVYSHCVHDVESHARFKCSLSKDSAKSAENPQEHRVSCGFSLSRNLHSVLLDDCAVLLLCPAVAGCAFPGSFLRSLLLRGLLLVLSLLLILGATLSV</sequence>
<evidence type="ECO:0000313" key="3">
    <source>
        <dbReference type="Proteomes" id="UP000270988"/>
    </source>
</evidence>
<accession>A0A3S4ZNY9</accession>
<evidence type="ECO:0000256" key="1">
    <source>
        <dbReference type="SAM" id="Phobius"/>
    </source>
</evidence>
<dbReference type="EMBL" id="LR134521">
    <property type="protein sequence ID" value="VEJ30865.1"/>
    <property type="molecule type" value="Genomic_DNA"/>
</dbReference>
<keyword evidence="1" id="KW-0472">Membrane</keyword>
<protein>
    <submittedName>
        <fullName evidence="2">Uncharacterized protein</fullName>
    </submittedName>
</protein>
<feature type="transmembrane region" description="Helical" evidence="1">
    <location>
        <begin position="93"/>
        <end position="112"/>
    </location>
</feature>
<reference evidence="2 3" key="1">
    <citation type="submission" date="2018-12" db="EMBL/GenBank/DDBJ databases">
        <authorList>
            <consortium name="Pathogen Informatics"/>
        </authorList>
    </citation>
    <scope>NUCLEOTIDE SEQUENCE [LARGE SCALE GENOMIC DNA]</scope>
    <source>
        <strain evidence="2 3">NCTC10918</strain>
    </source>
</reference>
<evidence type="ECO:0000313" key="2">
    <source>
        <dbReference type="EMBL" id="VEJ30865.1"/>
    </source>
</evidence>
<gene>
    <name evidence="2" type="ORF">NCTC10918_02157</name>
</gene>